<dbReference type="OrthoDB" id="10549831at2759"/>
<proteinExistence type="predicted"/>
<protein>
    <submittedName>
        <fullName evidence="3">Uncharacterized protein</fullName>
    </submittedName>
</protein>
<accession>A0A9X0CUB7</accession>
<feature type="transmembrane region" description="Helical" evidence="2">
    <location>
        <begin position="12"/>
        <end position="29"/>
    </location>
</feature>
<gene>
    <name evidence="3" type="ORF">OS493_004841</name>
</gene>
<evidence type="ECO:0000256" key="1">
    <source>
        <dbReference type="SAM" id="MobiDB-lite"/>
    </source>
</evidence>
<name>A0A9X0CUB7_9CNID</name>
<evidence type="ECO:0000313" key="4">
    <source>
        <dbReference type="Proteomes" id="UP001163046"/>
    </source>
</evidence>
<keyword evidence="4" id="KW-1185">Reference proteome</keyword>
<organism evidence="3 4">
    <name type="scientific">Desmophyllum pertusum</name>
    <dbReference type="NCBI Taxonomy" id="174260"/>
    <lineage>
        <taxon>Eukaryota</taxon>
        <taxon>Metazoa</taxon>
        <taxon>Cnidaria</taxon>
        <taxon>Anthozoa</taxon>
        <taxon>Hexacorallia</taxon>
        <taxon>Scleractinia</taxon>
        <taxon>Caryophylliina</taxon>
        <taxon>Caryophylliidae</taxon>
        <taxon>Desmophyllum</taxon>
    </lineage>
</organism>
<evidence type="ECO:0000313" key="3">
    <source>
        <dbReference type="EMBL" id="KAJ7374503.1"/>
    </source>
</evidence>
<sequence length="175" mass="19615">MKPAPVNVSARVGLWVATVFVICSAFLICNMEGRLQESLQTNEKPNPNIPLDDDQSGAREKRSVKQKTQVSSISDLEKRLEALEKRINANNHSVMSPKQQSDWWFLAYVRGRDGRDGREGMTGPLDLQENRVPQGHQENRVSLGLKETWESLVPTRRLQASVVPKEREALLGGLG</sequence>
<keyword evidence="2" id="KW-0472">Membrane</keyword>
<keyword evidence="2" id="KW-1133">Transmembrane helix</keyword>
<evidence type="ECO:0000256" key="2">
    <source>
        <dbReference type="SAM" id="Phobius"/>
    </source>
</evidence>
<keyword evidence="2" id="KW-0812">Transmembrane</keyword>
<reference evidence="3" key="1">
    <citation type="submission" date="2023-01" db="EMBL/GenBank/DDBJ databases">
        <title>Genome assembly of the deep-sea coral Lophelia pertusa.</title>
        <authorList>
            <person name="Herrera S."/>
            <person name="Cordes E."/>
        </authorList>
    </citation>
    <scope>NUCLEOTIDE SEQUENCE</scope>
    <source>
        <strain evidence="3">USNM1676648</strain>
        <tissue evidence="3">Polyp</tissue>
    </source>
</reference>
<comment type="caution">
    <text evidence="3">The sequence shown here is derived from an EMBL/GenBank/DDBJ whole genome shotgun (WGS) entry which is preliminary data.</text>
</comment>
<dbReference type="Proteomes" id="UP001163046">
    <property type="component" value="Unassembled WGS sequence"/>
</dbReference>
<dbReference type="EMBL" id="MU826827">
    <property type="protein sequence ID" value="KAJ7374503.1"/>
    <property type="molecule type" value="Genomic_DNA"/>
</dbReference>
<dbReference type="AlphaFoldDB" id="A0A9X0CUB7"/>
<feature type="region of interest" description="Disordered" evidence="1">
    <location>
        <begin position="39"/>
        <end position="72"/>
    </location>
</feature>